<name>A0A068VGD6_COFCA</name>
<keyword evidence="6" id="KW-0238">DNA-binding</keyword>
<dbReference type="PANTHER" id="PTHR47642">
    <property type="entry name" value="ATP-DEPENDENT DNA HELICASE"/>
    <property type="match status" value="1"/>
</dbReference>
<dbReference type="Pfam" id="PF21530">
    <property type="entry name" value="Pif1_2B_dom"/>
    <property type="match status" value="1"/>
</dbReference>
<keyword evidence="9" id="KW-0233">DNA recombination</keyword>
<evidence type="ECO:0000256" key="2">
    <source>
        <dbReference type="ARBA" id="ARBA00022763"/>
    </source>
</evidence>
<dbReference type="InterPro" id="IPR010285">
    <property type="entry name" value="DNA_helicase_pif1-like_DEAD"/>
</dbReference>
<dbReference type="EC" id="5.6.2.3" evidence="9"/>
<accession>A0A068VGD6</accession>
<dbReference type="InterPro" id="IPR027417">
    <property type="entry name" value="P-loop_NTPase"/>
</dbReference>
<dbReference type="InterPro" id="IPR051055">
    <property type="entry name" value="PIF1_helicase"/>
</dbReference>
<dbReference type="InterPro" id="IPR049163">
    <property type="entry name" value="Pif1-like_2B_dom"/>
</dbReference>
<evidence type="ECO:0000256" key="4">
    <source>
        <dbReference type="ARBA" id="ARBA00022806"/>
    </source>
</evidence>
<evidence type="ECO:0000256" key="5">
    <source>
        <dbReference type="ARBA" id="ARBA00022840"/>
    </source>
</evidence>
<comment type="catalytic activity">
    <reaction evidence="9">
        <text>ATP + H2O = ADP + phosphate + H(+)</text>
        <dbReference type="Rhea" id="RHEA:13065"/>
        <dbReference type="ChEBI" id="CHEBI:15377"/>
        <dbReference type="ChEBI" id="CHEBI:15378"/>
        <dbReference type="ChEBI" id="CHEBI:30616"/>
        <dbReference type="ChEBI" id="CHEBI:43474"/>
        <dbReference type="ChEBI" id="CHEBI:456216"/>
        <dbReference type="EC" id="5.6.2.3"/>
    </reaction>
</comment>
<keyword evidence="8" id="KW-0413">Isomerase</keyword>
<dbReference type="PANTHER" id="PTHR47642:SF5">
    <property type="entry name" value="ATP-DEPENDENT DNA HELICASE"/>
    <property type="match status" value="1"/>
</dbReference>
<comment type="cofactor">
    <cofactor evidence="9">
        <name>Mg(2+)</name>
        <dbReference type="ChEBI" id="CHEBI:18420"/>
    </cofactor>
</comment>
<dbReference type="EMBL" id="HG739362">
    <property type="protein sequence ID" value="CDP18728.1"/>
    <property type="molecule type" value="Genomic_DNA"/>
</dbReference>
<evidence type="ECO:0000256" key="9">
    <source>
        <dbReference type="RuleBase" id="RU363044"/>
    </source>
</evidence>
<comment type="similarity">
    <text evidence="9">Belongs to the helicase family.</text>
</comment>
<evidence type="ECO:0000313" key="13">
    <source>
        <dbReference type="Proteomes" id="UP000295252"/>
    </source>
</evidence>
<keyword evidence="3 9" id="KW-0378">Hydrolase</keyword>
<sequence>MKQLFSSALATLRYYSSATYHSTKWSKNRYNYKSKWGGLSSPIKPKTRWTNEQSQVLNKSKMNSPKMPRKPRMKWTDEQTQVLNAILEGKSVFVSGSAGTGKTALLEHVIKKLKKIHGRSQVFVTASTGVAACALNGMTLHSFAGTGLGGVDRASLLSRVLSDRRAYRRWIKAKVLVMDESSMIEADFFNDLEFIASEIRGQDPLLKGKVWGGIQLVVSGDFFQLPPVLKKKKKKGAKVFAFEADCWNASFDLQIELTKVFRQSEADLVKLLQGIRRGDSDPEDLQILKQRCFSSEEDPSAVQLFPRNEDVNRVNKKHLQSLGEQIFVYSAVDSGEEPSKKQLRSGIAPDQLELCKGARVMLCKNINPWLKLVNGATGTIIDFHDKIDAFYESAGDCIDSDIHSICSDGYLLPVVKFDSGQVLKIGLETWVVMDGERVVAKRKQIPLILAWALSIHKCQGMTLDRLHTDLRRAFGCGMVYVALSRVKTLDGLHLSGFNPAKIEADPKVLQFYQNLSSSRY</sequence>
<evidence type="ECO:0000256" key="8">
    <source>
        <dbReference type="ARBA" id="ARBA00023235"/>
    </source>
</evidence>
<keyword evidence="2 9" id="KW-0227">DNA damage</keyword>
<dbReference type="AlphaFoldDB" id="A0A068VGD6"/>
<dbReference type="Pfam" id="PF05970">
    <property type="entry name" value="PIF1"/>
    <property type="match status" value="1"/>
</dbReference>
<dbReference type="Gramene" id="CDP18728">
    <property type="protein sequence ID" value="CDP18728"/>
    <property type="gene ID" value="GSCOC_T00002659001"/>
</dbReference>
<dbReference type="GO" id="GO:0016887">
    <property type="term" value="F:ATP hydrolysis activity"/>
    <property type="evidence" value="ECO:0007669"/>
    <property type="project" value="RHEA"/>
</dbReference>
<dbReference type="SUPFAM" id="SSF52540">
    <property type="entry name" value="P-loop containing nucleoside triphosphate hydrolases"/>
    <property type="match status" value="2"/>
</dbReference>
<keyword evidence="5 9" id="KW-0067">ATP-binding</keyword>
<keyword evidence="1 9" id="KW-0547">Nucleotide-binding</keyword>
<reference evidence="13" key="1">
    <citation type="journal article" date="2014" name="Science">
        <title>The coffee genome provides insight into the convergent evolution of caffeine biosynthesis.</title>
        <authorList>
            <person name="Denoeud F."/>
            <person name="Carretero-Paulet L."/>
            <person name="Dereeper A."/>
            <person name="Droc G."/>
            <person name="Guyot R."/>
            <person name="Pietrella M."/>
            <person name="Zheng C."/>
            <person name="Alberti A."/>
            <person name="Anthony F."/>
            <person name="Aprea G."/>
            <person name="Aury J.M."/>
            <person name="Bento P."/>
            <person name="Bernard M."/>
            <person name="Bocs S."/>
            <person name="Campa C."/>
            <person name="Cenci A."/>
            <person name="Combes M.C."/>
            <person name="Crouzillat D."/>
            <person name="Da Silva C."/>
            <person name="Daddiego L."/>
            <person name="De Bellis F."/>
            <person name="Dussert S."/>
            <person name="Garsmeur O."/>
            <person name="Gayraud T."/>
            <person name="Guignon V."/>
            <person name="Jahn K."/>
            <person name="Jamilloux V."/>
            <person name="Joet T."/>
            <person name="Labadie K."/>
            <person name="Lan T."/>
            <person name="Leclercq J."/>
            <person name="Lepelley M."/>
            <person name="Leroy T."/>
            <person name="Li L.T."/>
            <person name="Librado P."/>
            <person name="Lopez L."/>
            <person name="Munoz A."/>
            <person name="Noel B."/>
            <person name="Pallavicini A."/>
            <person name="Perrotta G."/>
            <person name="Poncet V."/>
            <person name="Pot D."/>
            <person name="Priyono X."/>
            <person name="Rigoreau M."/>
            <person name="Rouard M."/>
            <person name="Rozas J."/>
            <person name="Tranchant-Dubreuil C."/>
            <person name="VanBuren R."/>
            <person name="Zhang Q."/>
            <person name="Andrade A.C."/>
            <person name="Argout X."/>
            <person name="Bertrand B."/>
            <person name="de Kochko A."/>
            <person name="Graziosi G."/>
            <person name="Henry R.J."/>
            <person name="Jayarama X."/>
            <person name="Ming R."/>
            <person name="Nagai C."/>
            <person name="Rounsley S."/>
            <person name="Sankoff D."/>
            <person name="Giuliano G."/>
            <person name="Albert V.A."/>
            <person name="Wincker P."/>
            <person name="Lashermes P."/>
        </authorList>
    </citation>
    <scope>NUCLEOTIDE SEQUENCE [LARGE SCALE GENOMIC DNA]</scope>
    <source>
        <strain evidence="13">cv. DH200-94</strain>
    </source>
</reference>
<proteinExistence type="inferred from homology"/>
<keyword evidence="4 9" id="KW-0347">Helicase</keyword>
<keyword evidence="7 9" id="KW-0234">DNA repair</keyword>
<dbReference type="InParanoid" id="A0A068VGD6"/>
<dbReference type="STRING" id="49390.A0A068VGD6"/>
<dbReference type="OrthoDB" id="272985at2759"/>
<keyword evidence="13" id="KW-1185">Reference proteome</keyword>
<dbReference type="GO" id="GO:0006310">
    <property type="term" value="P:DNA recombination"/>
    <property type="evidence" value="ECO:0007669"/>
    <property type="project" value="UniProtKB-KW"/>
</dbReference>
<dbReference type="GO" id="GO:0000723">
    <property type="term" value="P:telomere maintenance"/>
    <property type="evidence" value="ECO:0007669"/>
    <property type="project" value="InterPro"/>
</dbReference>
<dbReference type="GO" id="GO:0006281">
    <property type="term" value="P:DNA repair"/>
    <property type="evidence" value="ECO:0007669"/>
    <property type="project" value="UniProtKB-KW"/>
</dbReference>
<evidence type="ECO:0000259" key="11">
    <source>
        <dbReference type="Pfam" id="PF21530"/>
    </source>
</evidence>
<evidence type="ECO:0000256" key="3">
    <source>
        <dbReference type="ARBA" id="ARBA00022801"/>
    </source>
</evidence>
<feature type="domain" description="DNA helicase Pif1-like 2B" evidence="11">
    <location>
        <begin position="345"/>
        <end position="383"/>
    </location>
</feature>
<evidence type="ECO:0000256" key="7">
    <source>
        <dbReference type="ARBA" id="ARBA00023204"/>
    </source>
</evidence>
<dbReference type="OMA" id="SSAWESC"/>
<dbReference type="GO" id="GO:0043139">
    <property type="term" value="F:5'-3' DNA helicase activity"/>
    <property type="evidence" value="ECO:0007669"/>
    <property type="project" value="UniProtKB-EC"/>
</dbReference>
<organism evidence="12 13">
    <name type="scientific">Coffea canephora</name>
    <name type="common">Robusta coffee</name>
    <dbReference type="NCBI Taxonomy" id="49390"/>
    <lineage>
        <taxon>Eukaryota</taxon>
        <taxon>Viridiplantae</taxon>
        <taxon>Streptophyta</taxon>
        <taxon>Embryophyta</taxon>
        <taxon>Tracheophyta</taxon>
        <taxon>Spermatophyta</taxon>
        <taxon>Magnoliopsida</taxon>
        <taxon>eudicotyledons</taxon>
        <taxon>Gunneridae</taxon>
        <taxon>Pentapetalae</taxon>
        <taxon>asterids</taxon>
        <taxon>lamiids</taxon>
        <taxon>Gentianales</taxon>
        <taxon>Rubiaceae</taxon>
        <taxon>Ixoroideae</taxon>
        <taxon>Gardenieae complex</taxon>
        <taxon>Bertiereae - Coffeeae clade</taxon>
        <taxon>Coffeeae</taxon>
        <taxon>Coffea</taxon>
    </lineage>
</organism>
<dbReference type="CDD" id="cd18809">
    <property type="entry name" value="SF1_C_RecD"/>
    <property type="match status" value="1"/>
</dbReference>
<evidence type="ECO:0000259" key="10">
    <source>
        <dbReference type="Pfam" id="PF05970"/>
    </source>
</evidence>
<protein>
    <recommendedName>
        <fullName evidence="9">ATP-dependent DNA helicase</fullName>
        <ecNumber evidence="9">5.6.2.3</ecNumber>
    </recommendedName>
</protein>
<feature type="domain" description="DNA helicase Pif1-like DEAD-box helicase" evidence="10">
    <location>
        <begin position="76"/>
        <end position="267"/>
    </location>
</feature>
<evidence type="ECO:0000256" key="1">
    <source>
        <dbReference type="ARBA" id="ARBA00022741"/>
    </source>
</evidence>
<evidence type="ECO:0000313" key="12">
    <source>
        <dbReference type="EMBL" id="CDP18728.1"/>
    </source>
</evidence>
<dbReference type="Gene3D" id="3.40.50.300">
    <property type="entry name" value="P-loop containing nucleotide triphosphate hydrolases"/>
    <property type="match status" value="1"/>
</dbReference>
<dbReference type="GO" id="GO:0005524">
    <property type="term" value="F:ATP binding"/>
    <property type="evidence" value="ECO:0007669"/>
    <property type="project" value="UniProtKB-KW"/>
</dbReference>
<evidence type="ECO:0000256" key="6">
    <source>
        <dbReference type="ARBA" id="ARBA00023125"/>
    </source>
</evidence>
<dbReference type="Proteomes" id="UP000295252">
    <property type="component" value="Chromosome VII"/>
</dbReference>
<gene>
    <name evidence="12" type="ORF">GSCOC_T00002659001</name>
</gene>
<dbReference type="PhylomeDB" id="A0A068VGD6"/>
<dbReference type="CDD" id="cd18037">
    <property type="entry name" value="DEXSc_Pif1_like"/>
    <property type="match status" value="1"/>
</dbReference>